<protein>
    <submittedName>
        <fullName evidence="2">Uncharacterized protein</fullName>
    </submittedName>
</protein>
<evidence type="ECO:0000313" key="3">
    <source>
        <dbReference type="Proteomes" id="UP001262754"/>
    </source>
</evidence>
<sequence length="83" mass="9341">MPRSRTRAAARKNNPERRPLDPEWTPVRFAQLRRAVMRKIAKFKTTREYARMAEQAAQVAVAQQKAPDLATGGSAGSDDEDED</sequence>
<organism evidence="2 3">
    <name type="scientific">Caulobacter rhizosphaerae</name>
    <dbReference type="NCBI Taxonomy" id="2010972"/>
    <lineage>
        <taxon>Bacteria</taxon>
        <taxon>Pseudomonadati</taxon>
        <taxon>Pseudomonadota</taxon>
        <taxon>Alphaproteobacteria</taxon>
        <taxon>Caulobacterales</taxon>
        <taxon>Caulobacteraceae</taxon>
        <taxon>Caulobacter</taxon>
    </lineage>
</organism>
<evidence type="ECO:0000313" key="2">
    <source>
        <dbReference type="EMBL" id="MDR6531041.1"/>
    </source>
</evidence>
<evidence type="ECO:0000256" key="1">
    <source>
        <dbReference type="SAM" id="MobiDB-lite"/>
    </source>
</evidence>
<accession>A0ABU1MYQ0</accession>
<dbReference type="RefSeq" id="WP_163231633.1">
    <property type="nucleotide sequence ID" value="NZ_CP048815.1"/>
</dbReference>
<name>A0ABU1MYQ0_9CAUL</name>
<feature type="region of interest" description="Disordered" evidence="1">
    <location>
        <begin position="1"/>
        <end position="22"/>
    </location>
</feature>
<keyword evidence="3" id="KW-1185">Reference proteome</keyword>
<proteinExistence type="predicted"/>
<feature type="region of interest" description="Disordered" evidence="1">
    <location>
        <begin position="60"/>
        <end position="83"/>
    </location>
</feature>
<feature type="compositionally biased region" description="Basic residues" evidence="1">
    <location>
        <begin position="1"/>
        <end position="10"/>
    </location>
</feature>
<gene>
    <name evidence="2" type="ORF">J2800_001783</name>
</gene>
<reference evidence="2 3" key="1">
    <citation type="submission" date="2023-07" db="EMBL/GenBank/DDBJ databases">
        <title>Sorghum-associated microbial communities from plants grown in Nebraska, USA.</title>
        <authorList>
            <person name="Schachtman D."/>
        </authorList>
    </citation>
    <scope>NUCLEOTIDE SEQUENCE [LARGE SCALE GENOMIC DNA]</scope>
    <source>
        <strain evidence="2 3">DS2154</strain>
    </source>
</reference>
<comment type="caution">
    <text evidence="2">The sequence shown here is derived from an EMBL/GenBank/DDBJ whole genome shotgun (WGS) entry which is preliminary data.</text>
</comment>
<dbReference type="EMBL" id="JAVDRL010000005">
    <property type="protein sequence ID" value="MDR6531041.1"/>
    <property type="molecule type" value="Genomic_DNA"/>
</dbReference>
<dbReference type="Proteomes" id="UP001262754">
    <property type="component" value="Unassembled WGS sequence"/>
</dbReference>